<dbReference type="GO" id="GO:0009307">
    <property type="term" value="P:DNA restriction-modification system"/>
    <property type="evidence" value="ECO:0007669"/>
    <property type="project" value="UniProtKB-KW"/>
</dbReference>
<dbReference type="Gene3D" id="3.40.50.150">
    <property type="entry name" value="Vaccinia Virus protein VP39"/>
    <property type="match status" value="1"/>
</dbReference>
<organism evidence="6 7">
    <name type="scientific">Clostridium perfringens</name>
    <dbReference type="NCBI Taxonomy" id="1502"/>
    <lineage>
        <taxon>Bacteria</taxon>
        <taxon>Bacillati</taxon>
        <taxon>Bacillota</taxon>
        <taxon>Clostridia</taxon>
        <taxon>Eubacteriales</taxon>
        <taxon>Clostridiaceae</taxon>
        <taxon>Clostridium</taxon>
    </lineage>
</organism>
<keyword evidence="4" id="KW-0680">Restriction system</keyword>
<keyword evidence="3" id="KW-0949">S-adenosyl-L-methionine</keyword>
<gene>
    <name evidence="6" type="ORF">JFP838_pA0477</name>
</gene>
<dbReference type="GO" id="GO:0032259">
    <property type="term" value="P:methylation"/>
    <property type="evidence" value="ECO:0007669"/>
    <property type="project" value="UniProtKB-KW"/>
</dbReference>
<feature type="domain" description="DNA methylase N-4/N-6" evidence="5">
    <location>
        <begin position="66"/>
        <end position="256"/>
    </location>
</feature>
<dbReference type="GO" id="GO:0003677">
    <property type="term" value="F:DNA binding"/>
    <property type="evidence" value="ECO:0007669"/>
    <property type="project" value="InterPro"/>
</dbReference>
<keyword evidence="6" id="KW-0614">Plasmid</keyword>
<sequence>MRPSIWLGTTNCRWDNPIELEDYAIIRGKKIYYNEFLTIEETKNTFRKKKLSKKVLKNIWNKICKKGLWSHYDRIIKDNGIIIMFAQAPFDKVLGYSNLKNLRYEWIWEKTQATGYLNANRMPMKAHENILIFYKKLPSYNPQKTFGHKPANFSNKKAEIHNKSSLYGKVTRDCITGGQTDRYPRSVIKFSSDKQKEHYHETQKPLLLIDYLIKSYSTTEGLNILDNCSGSNSTAIAGLLNNMNVIAIEKDLEIFNSGLDRLLKYINERNIKIDNFVVSY</sequence>
<geneLocation type="plasmid" evidence="6 7">
    <name>pJFP838A</name>
</geneLocation>
<dbReference type="InterPro" id="IPR002941">
    <property type="entry name" value="DNA_methylase_N4/N6"/>
</dbReference>
<name>A0A140GS84_CLOPF</name>
<evidence type="ECO:0000259" key="5">
    <source>
        <dbReference type="Pfam" id="PF01555"/>
    </source>
</evidence>
<keyword evidence="1 6" id="KW-0489">Methyltransferase</keyword>
<dbReference type="InterPro" id="IPR029063">
    <property type="entry name" value="SAM-dependent_MTases_sf"/>
</dbReference>
<evidence type="ECO:0000256" key="3">
    <source>
        <dbReference type="ARBA" id="ARBA00022691"/>
    </source>
</evidence>
<dbReference type="OrthoDB" id="9773571at2"/>
<evidence type="ECO:0000256" key="2">
    <source>
        <dbReference type="ARBA" id="ARBA00022679"/>
    </source>
</evidence>
<dbReference type="Proteomes" id="UP000070260">
    <property type="component" value="Plasmid pJFP838A"/>
</dbReference>
<dbReference type="GO" id="GO:0009007">
    <property type="term" value="F:site-specific DNA-methyltransferase (adenine-specific) activity"/>
    <property type="evidence" value="ECO:0007669"/>
    <property type="project" value="UniProtKB-EC"/>
</dbReference>
<evidence type="ECO:0000313" key="6">
    <source>
        <dbReference type="EMBL" id="AMN31393.1"/>
    </source>
</evidence>
<proteinExistence type="predicted"/>
<evidence type="ECO:0000256" key="4">
    <source>
        <dbReference type="ARBA" id="ARBA00022747"/>
    </source>
</evidence>
<evidence type="ECO:0000313" key="7">
    <source>
        <dbReference type="Proteomes" id="UP000070260"/>
    </source>
</evidence>
<dbReference type="InterPro" id="IPR002295">
    <property type="entry name" value="N4/N6-MTase_EcoPI_Mod-like"/>
</dbReference>
<evidence type="ECO:0000256" key="1">
    <source>
        <dbReference type="ARBA" id="ARBA00022603"/>
    </source>
</evidence>
<dbReference type="GO" id="GO:0008170">
    <property type="term" value="F:N-methyltransferase activity"/>
    <property type="evidence" value="ECO:0007669"/>
    <property type="project" value="InterPro"/>
</dbReference>
<dbReference type="PRINTS" id="PR00506">
    <property type="entry name" value="D21N6MTFRASE"/>
</dbReference>
<keyword evidence="2 6" id="KW-0808">Transferase</keyword>
<dbReference type="SUPFAM" id="SSF53335">
    <property type="entry name" value="S-adenosyl-L-methionine-dependent methyltransferases"/>
    <property type="match status" value="1"/>
</dbReference>
<dbReference type="PATRIC" id="fig|1502.177.peg.3689"/>
<dbReference type="REBASE" id="139622">
    <property type="entry name" value="M.Cpe838ORF477P"/>
</dbReference>
<accession>A0A140GS84</accession>
<reference evidence="6 7" key="1">
    <citation type="journal article" date="2016" name="PLoS ONE">
        <title>Plasmid Characterization and Chromosome Analysis of Two netF+ Clostridium perfringens Isolates Associated with Foal and Canine Necrotizing Enteritis.</title>
        <authorList>
            <person name="Mehdizadeh Gohari I."/>
            <person name="Kropinski A.M."/>
            <person name="Weese S.J."/>
            <person name="Parreira V.R."/>
            <person name="Whitehead A.E."/>
            <person name="Boerlin P."/>
            <person name="Prescott J.F."/>
        </authorList>
    </citation>
    <scope>NUCLEOTIDE SEQUENCE [LARGE SCALE GENOMIC DNA]</scope>
    <source>
        <strain evidence="6 7">JP838</strain>
        <plasmid evidence="7">Plasmid pJFP838A</plasmid>
    </source>
</reference>
<dbReference type="AlphaFoldDB" id="A0A140GS84"/>
<dbReference type="RefSeq" id="WP_081110003.1">
    <property type="nucleotide sequence ID" value="NZ_CP013615.1"/>
</dbReference>
<dbReference type="EMBL" id="CP013615">
    <property type="protein sequence ID" value="AMN31393.1"/>
    <property type="molecule type" value="Genomic_DNA"/>
</dbReference>
<dbReference type="EC" id="2.1.1.72" evidence="6"/>
<protein>
    <submittedName>
        <fullName evidence="6">Adenine-specific methyltransferase</fullName>
        <ecNumber evidence="6">2.1.1.72</ecNumber>
    </submittedName>
</protein>
<dbReference type="Pfam" id="PF01555">
    <property type="entry name" value="N6_N4_Mtase"/>
    <property type="match status" value="1"/>
</dbReference>